<keyword evidence="1" id="KW-0472">Membrane</keyword>
<feature type="transmembrane region" description="Helical" evidence="1">
    <location>
        <begin position="308"/>
        <end position="329"/>
    </location>
</feature>
<dbReference type="GO" id="GO:0048472">
    <property type="term" value="F:threonine-phosphate decarboxylase activity"/>
    <property type="evidence" value="ECO:0007669"/>
    <property type="project" value="InterPro"/>
</dbReference>
<evidence type="ECO:0000313" key="2">
    <source>
        <dbReference type="EMBL" id="TXL63490.1"/>
    </source>
</evidence>
<dbReference type="RefSeq" id="WP_147705644.1">
    <property type="nucleotide sequence ID" value="NZ_VDUY01000008.1"/>
</dbReference>
<dbReference type="AlphaFoldDB" id="A0A5C8NQY8"/>
<dbReference type="InterPro" id="IPR052966">
    <property type="entry name" value="Beta-lactamase_Reg"/>
</dbReference>
<dbReference type="UniPathway" id="UPA00148"/>
<dbReference type="OrthoDB" id="8533534at2"/>
<dbReference type="GO" id="GO:0005886">
    <property type="term" value="C:plasma membrane"/>
    <property type="evidence" value="ECO:0007669"/>
    <property type="project" value="TreeGrafter"/>
</dbReference>
<dbReference type="PANTHER" id="PTHR38684">
    <property type="entry name" value="PROTEIN AMPE"/>
    <property type="match status" value="1"/>
</dbReference>
<dbReference type="PANTHER" id="PTHR38684:SF1">
    <property type="entry name" value="PROTEIN AMPE"/>
    <property type="match status" value="1"/>
</dbReference>
<feature type="transmembrane region" description="Helical" evidence="1">
    <location>
        <begin position="48"/>
        <end position="65"/>
    </location>
</feature>
<dbReference type="NCBIfam" id="NF005792">
    <property type="entry name" value="PRK07630.1"/>
    <property type="match status" value="1"/>
</dbReference>
<dbReference type="Proteomes" id="UP000321548">
    <property type="component" value="Unassembled WGS sequence"/>
</dbReference>
<keyword evidence="1" id="KW-1133">Transmembrane helix</keyword>
<keyword evidence="3" id="KW-1185">Reference proteome</keyword>
<sequence length="331" mass="35408">MGFFALVLALLIEQSRPLRPGNRVHSLFAGFAAMVRRNLDGGERRHGAIGWAVVIGGSVAAVMLVESIAQAIHPLALFALHVFVLYCTVGFRQFSQAFTEIRIALAADDAEGARRVLSGWLRGEDPAEEAFADRETTVASTCRQAIAHALLAAHRHVLGPLFCYIVLPGAIGPVLYRVAELLVRHWQRRDREAPVPAAETGSTNGAATPWAAFATRAFAIIDWVPVRLTAAGFAIVGNFEDAVYCWRGASAAVGHWDSRSVLMAVGSGALGVRLADPALAQRWAGSARPFECPGGEAQPASLPGAAGLVWRSLILWIGLFALITVSAWMGR</sequence>
<dbReference type="Pfam" id="PF03186">
    <property type="entry name" value="CobD_Cbib"/>
    <property type="match status" value="1"/>
</dbReference>
<dbReference type="GO" id="GO:0009236">
    <property type="term" value="P:cobalamin biosynthetic process"/>
    <property type="evidence" value="ECO:0007669"/>
    <property type="project" value="UniProtKB-UniPathway"/>
</dbReference>
<comment type="caution">
    <text evidence="2">The sequence shown here is derived from an EMBL/GenBank/DDBJ whole genome shotgun (WGS) entry which is preliminary data.</text>
</comment>
<dbReference type="InterPro" id="IPR004485">
    <property type="entry name" value="Cobalamin_biosynth_CobD/CbiB"/>
</dbReference>
<reference evidence="2 3" key="1">
    <citation type="submission" date="2019-06" db="EMBL/GenBank/DDBJ databases">
        <title>Quisquiliibacterium sp. nov., isolated from a maize field.</title>
        <authorList>
            <person name="Lin S.-Y."/>
            <person name="Tsai C.-F."/>
            <person name="Young C.-C."/>
        </authorList>
    </citation>
    <scope>NUCLEOTIDE SEQUENCE [LARGE SCALE GENOMIC DNA]</scope>
    <source>
        <strain evidence="2 3">CC-CFT501</strain>
    </source>
</reference>
<keyword evidence="1" id="KW-0812">Transmembrane</keyword>
<dbReference type="EMBL" id="VDUY01000008">
    <property type="protein sequence ID" value="TXL63490.1"/>
    <property type="molecule type" value="Genomic_DNA"/>
</dbReference>
<proteinExistence type="predicted"/>
<feature type="transmembrane region" description="Helical" evidence="1">
    <location>
        <begin position="72"/>
        <end position="91"/>
    </location>
</feature>
<feature type="transmembrane region" description="Helical" evidence="1">
    <location>
        <begin position="157"/>
        <end position="179"/>
    </location>
</feature>
<dbReference type="GO" id="GO:0046677">
    <property type="term" value="P:response to antibiotic"/>
    <property type="evidence" value="ECO:0007669"/>
    <property type="project" value="TreeGrafter"/>
</dbReference>
<accession>A0A5C8NQY8</accession>
<protein>
    <submittedName>
        <fullName evidence="2">CobD/CbiB family protein</fullName>
    </submittedName>
</protein>
<evidence type="ECO:0000256" key="1">
    <source>
        <dbReference type="SAM" id="Phobius"/>
    </source>
</evidence>
<organism evidence="2 3">
    <name type="scientific">Zeimonas arvi</name>
    <dbReference type="NCBI Taxonomy" id="2498847"/>
    <lineage>
        <taxon>Bacteria</taxon>
        <taxon>Pseudomonadati</taxon>
        <taxon>Pseudomonadota</taxon>
        <taxon>Betaproteobacteria</taxon>
        <taxon>Burkholderiales</taxon>
        <taxon>Burkholderiaceae</taxon>
        <taxon>Zeimonas</taxon>
    </lineage>
</organism>
<evidence type="ECO:0000313" key="3">
    <source>
        <dbReference type="Proteomes" id="UP000321548"/>
    </source>
</evidence>
<name>A0A5C8NQY8_9BURK</name>
<gene>
    <name evidence="2" type="ORF">FHP08_16695</name>
</gene>